<evidence type="ECO:0008006" key="3">
    <source>
        <dbReference type="Google" id="ProtNLM"/>
    </source>
</evidence>
<evidence type="ECO:0000313" key="1">
    <source>
        <dbReference type="EMBL" id="RIT36871.1"/>
    </source>
</evidence>
<accession>A0ABD7HM53</accession>
<organism evidence="1 2">
    <name type="scientific">Mycobacteroides abscessus</name>
    <dbReference type="NCBI Taxonomy" id="36809"/>
    <lineage>
        <taxon>Bacteria</taxon>
        <taxon>Bacillati</taxon>
        <taxon>Actinomycetota</taxon>
        <taxon>Actinomycetes</taxon>
        <taxon>Mycobacteriales</taxon>
        <taxon>Mycobacteriaceae</taxon>
        <taxon>Mycobacteroides</taxon>
    </lineage>
</organism>
<comment type="caution">
    <text evidence="1">The sequence shown here is derived from an EMBL/GenBank/DDBJ whole genome shotgun (WGS) entry which is preliminary data.</text>
</comment>
<dbReference type="RefSeq" id="WP_119596516.1">
    <property type="nucleotide sequence ID" value="NZ_QXBN01000012.1"/>
</dbReference>
<dbReference type="AlphaFoldDB" id="A0ABD7HM53"/>
<dbReference type="EMBL" id="QXBN01000012">
    <property type="protein sequence ID" value="RIT36871.1"/>
    <property type="molecule type" value="Genomic_DNA"/>
</dbReference>
<reference evidence="1 2" key="1">
    <citation type="submission" date="2018-08" db="EMBL/GenBank/DDBJ databases">
        <title>Linezolid Resistance in Mycobacterium abscessus: MIC Distribution and Comprehensive Investigation of Resistance Mechanisms.</title>
        <authorList>
            <person name="Ye M."/>
            <person name="Xu L."/>
            <person name="Zou Y."/>
            <person name="Li B."/>
            <person name="Guo Q."/>
            <person name="Zhang Y."/>
            <person name="Zhan M."/>
            <person name="Xu B."/>
            <person name="Yu F."/>
            <person name="Zhang Z."/>
            <person name="Chu H."/>
        </authorList>
    </citation>
    <scope>NUCLEOTIDE SEQUENCE [LARGE SCALE GENOMIC DNA]</scope>
    <source>
        <strain evidence="1 2">G143</strain>
    </source>
</reference>
<protein>
    <recommendedName>
        <fullName evidence="3">Lipoprotein LpqN</fullName>
    </recommendedName>
</protein>
<proteinExistence type="predicted"/>
<name>A0ABD7HM53_9MYCO</name>
<dbReference type="Proteomes" id="UP000284557">
    <property type="component" value="Unassembled WGS sequence"/>
</dbReference>
<gene>
    <name evidence="1" type="ORF">D2E76_16615</name>
</gene>
<sequence>MLGAAVVVTLALTAGISMFTAMFASPSIGAMAFQPYADGPLRLDPSEAAQARRDILADKSNPLRCVARTDMWSQAHPVMGLAENSAPADAPPEAPAGGEPIQITDSTAAVLPGIEQVIATLPVGTDFFEAYAFVVTAVNGGVDSWQRFLSVTTQMRLGTPINRTSAMNTVHVFFTEDSQFSSTDALAAAVMLRLTSSHMINGGEHAMALLEDAVNRCA</sequence>
<evidence type="ECO:0000313" key="2">
    <source>
        <dbReference type="Proteomes" id="UP000284557"/>
    </source>
</evidence>